<dbReference type="PROSITE" id="PS51257">
    <property type="entry name" value="PROKAR_LIPOPROTEIN"/>
    <property type="match status" value="1"/>
</dbReference>
<gene>
    <name evidence="2" type="ORF">Tasa_010_124</name>
</gene>
<reference evidence="2 3" key="1">
    <citation type="submission" date="2012-10" db="EMBL/GenBank/DDBJ databases">
        <title>Genome sequencing of Tanticharoenia sakaeratensis NBRC 103193.</title>
        <authorList>
            <person name="Azuma Y."/>
            <person name="Hadano H."/>
            <person name="Hirakawa H."/>
            <person name="Matsushita K."/>
        </authorList>
    </citation>
    <scope>NUCLEOTIDE SEQUENCE [LARGE SCALE GENOMIC DNA]</scope>
    <source>
        <strain evidence="2 3">NBRC 103193</strain>
    </source>
</reference>
<dbReference type="Proteomes" id="UP000032679">
    <property type="component" value="Unassembled WGS sequence"/>
</dbReference>
<evidence type="ECO:0008006" key="4">
    <source>
        <dbReference type="Google" id="ProtNLM"/>
    </source>
</evidence>
<name>A0A0D6MIX1_9PROT</name>
<dbReference type="AlphaFoldDB" id="A0A0D6MIX1"/>
<feature type="region of interest" description="Disordered" evidence="1">
    <location>
        <begin position="173"/>
        <end position="221"/>
    </location>
</feature>
<sequence>MRALRWFGLLAPLGLAGCGFQPLYGHQGATRPDVASELTRVYVANIPNRYGQELRLALQQELGGASQTEPDGYTLQVSSSASEQAIDIHSDNTSGRMRVEGHAHWSLFSVSPSPALLAQGDAVTLDGYSPTFEQLFAQTLDDENVQKRVAETLAGTIRQQVAIWISSHVKPPVETPSGAPGYVDPTALPTANGPPVEKAGPDGFPASATGRLDPSQNGDDQ</sequence>
<dbReference type="EMBL" id="BALE01000010">
    <property type="protein sequence ID" value="GAN53577.1"/>
    <property type="molecule type" value="Genomic_DNA"/>
</dbReference>
<protein>
    <recommendedName>
        <fullName evidence="4">Lipoprotein</fullName>
    </recommendedName>
</protein>
<accession>A0A0D6MIX1</accession>
<dbReference type="OrthoDB" id="8480109at2"/>
<dbReference type="Gene3D" id="3.30.160.150">
    <property type="entry name" value="Lipoprotein like domain"/>
    <property type="match status" value="1"/>
</dbReference>
<dbReference type="RefSeq" id="WP_048847650.1">
    <property type="nucleotide sequence ID" value="NZ_BALE01000010.1"/>
</dbReference>
<evidence type="ECO:0000313" key="2">
    <source>
        <dbReference type="EMBL" id="GAN53577.1"/>
    </source>
</evidence>
<organism evidence="2 3">
    <name type="scientific">Tanticharoenia sakaeratensis NBRC 103193</name>
    <dbReference type="NCBI Taxonomy" id="1231623"/>
    <lineage>
        <taxon>Bacteria</taxon>
        <taxon>Pseudomonadati</taxon>
        <taxon>Pseudomonadota</taxon>
        <taxon>Alphaproteobacteria</taxon>
        <taxon>Acetobacterales</taxon>
        <taxon>Acetobacteraceae</taxon>
        <taxon>Tanticharoenia</taxon>
    </lineage>
</organism>
<evidence type="ECO:0000313" key="3">
    <source>
        <dbReference type="Proteomes" id="UP000032679"/>
    </source>
</evidence>
<comment type="caution">
    <text evidence="2">The sequence shown here is derived from an EMBL/GenBank/DDBJ whole genome shotgun (WGS) entry which is preliminary data.</text>
</comment>
<dbReference type="STRING" id="1231623.Tasa_010_124"/>
<keyword evidence="3" id="KW-1185">Reference proteome</keyword>
<proteinExistence type="predicted"/>
<evidence type="ECO:0000256" key="1">
    <source>
        <dbReference type="SAM" id="MobiDB-lite"/>
    </source>
</evidence>